<feature type="domain" description="HTH tetR-type" evidence="5">
    <location>
        <begin position="13"/>
        <end position="73"/>
    </location>
</feature>
<dbReference type="RefSeq" id="WP_063250591.1">
    <property type="nucleotide sequence ID" value="NZ_DDJN01000053.1"/>
</dbReference>
<proteinExistence type="predicted"/>
<dbReference type="PANTHER" id="PTHR30055:SF148">
    <property type="entry name" value="TETR-FAMILY TRANSCRIPTIONAL REGULATOR"/>
    <property type="match status" value="1"/>
</dbReference>
<dbReference type="SUPFAM" id="SSF48498">
    <property type="entry name" value="Tetracyclin repressor-like, C-terminal domain"/>
    <property type="match status" value="1"/>
</dbReference>
<dbReference type="PROSITE" id="PS50977">
    <property type="entry name" value="HTH_TETR_2"/>
    <property type="match status" value="1"/>
</dbReference>
<dbReference type="EMBL" id="LQQR01000034">
    <property type="protein sequence ID" value="KZE15274.1"/>
    <property type="molecule type" value="Genomic_DNA"/>
</dbReference>
<keyword evidence="2 4" id="KW-0238">DNA-binding</keyword>
<evidence type="ECO:0000313" key="6">
    <source>
        <dbReference type="EMBL" id="KZE15274.1"/>
    </source>
</evidence>
<dbReference type="InterPro" id="IPR009057">
    <property type="entry name" value="Homeodomain-like_sf"/>
</dbReference>
<evidence type="ECO:0000256" key="3">
    <source>
        <dbReference type="ARBA" id="ARBA00023163"/>
    </source>
</evidence>
<dbReference type="Proteomes" id="UP000076612">
    <property type="component" value="Unassembled WGS sequence"/>
</dbReference>
<reference evidence="7 9" key="3">
    <citation type="submission" date="2017-04" db="EMBL/GenBank/DDBJ databases">
        <title>Kefir bacterial isolates.</title>
        <authorList>
            <person name="Kim Y."/>
            <person name="Blasche S."/>
            <person name="Patil K.R."/>
        </authorList>
    </citation>
    <scope>NUCLEOTIDE SEQUENCE [LARGE SCALE GENOMIC DNA]</scope>
    <source>
        <strain evidence="7 9">OG2</strain>
    </source>
</reference>
<evidence type="ECO:0000256" key="2">
    <source>
        <dbReference type="ARBA" id="ARBA00023125"/>
    </source>
</evidence>
<dbReference type="Gene3D" id="1.10.357.10">
    <property type="entry name" value="Tetracycline Repressor, domain 2"/>
    <property type="match status" value="1"/>
</dbReference>
<evidence type="ECO:0000256" key="4">
    <source>
        <dbReference type="PROSITE-ProRule" id="PRU00335"/>
    </source>
</evidence>
<dbReference type="AlphaFoldDB" id="A0A165DHS7"/>
<dbReference type="InterPro" id="IPR011075">
    <property type="entry name" value="TetR_C"/>
</dbReference>
<dbReference type="SUPFAM" id="SSF46689">
    <property type="entry name" value="Homeodomain-like"/>
    <property type="match status" value="1"/>
</dbReference>
<feature type="DNA-binding region" description="H-T-H motif" evidence="4">
    <location>
        <begin position="36"/>
        <end position="55"/>
    </location>
</feature>
<accession>A0A165DHS7</accession>
<gene>
    <name evidence="6" type="ORF">AVW13_02390</name>
    <name evidence="7" type="ORF">B8X04_05500</name>
</gene>
<keyword evidence="3" id="KW-0804">Transcription</keyword>
<protein>
    <recommendedName>
        <fullName evidence="5">HTH tetR-type domain-containing protein</fullName>
    </recommendedName>
</protein>
<evidence type="ECO:0000313" key="9">
    <source>
        <dbReference type="Proteomes" id="UP000216867"/>
    </source>
</evidence>
<dbReference type="GO" id="GO:0003700">
    <property type="term" value="F:DNA-binding transcription factor activity"/>
    <property type="evidence" value="ECO:0007669"/>
    <property type="project" value="TreeGrafter"/>
</dbReference>
<dbReference type="STRING" id="33889.AVW13_02390"/>
<organism evidence="7 9">
    <name type="scientific">Brevibacterium casei</name>
    <dbReference type="NCBI Taxonomy" id="33889"/>
    <lineage>
        <taxon>Bacteria</taxon>
        <taxon>Bacillati</taxon>
        <taxon>Actinomycetota</taxon>
        <taxon>Actinomycetes</taxon>
        <taxon>Micrococcales</taxon>
        <taxon>Brevibacteriaceae</taxon>
        <taxon>Brevibacterium</taxon>
    </lineage>
</organism>
<dbReference type="Gene3D" id="1.10.10.60">
    <property type="entry name" value="Homeodomain-like"/>
    <property type="match status" value="1"/>
</dbReference>
<dbReference type="Pfam" id="PF00440">
    <property type="entry name" value="TetR_N"/>
    <property type="match status" value="1"/>
</dbReference>
<dbReference type="Pfam" id="PF16859">
    <property type="entry name" value="TetR_C_11"/>
    <property type="match status" value="1"/>
</dbReference>
<dbReference type="InterPro" id="IPR001647">
    <property type="entry name" value="HTH_TetR"/>
</dbReference>
<reference evidence="6" key="2">
    <citation type="submission" date="2016-01" db="EMBL/GenBank/DDBJ databases">
        <authorList>
            <person name="Hong K.W."/>
        </authorList>
    </citation>
    <scope>NUCLEOTIDE SEQUENCE</scope>
    <source>
        <strain evidence="6">M40</strain>
    </source>
</reference>
<dbReference type="InterPro" id="IPR036271">
    <property type="entry name" value="Tet_transcr_reg_TetR-rel_C_sf"/>
</dbReference>
<name>A0A165DHS7_9MICO</name>
<keyword evidence="1" id="KW-0805">Transcription regulation</keyword>
<dbReference type="PANTHER" id="PTHR30055">
    <property type="entry name" value="HTH-TYPE TRANSCRIPTIONAL REGULATOR RUTR"/>
    <property type="match status" value="1"/>
</dbReference>
<evidence type="ECO:0000256" key="1">
    <source>
        <dbReference type="ARBA" id="ARBA00023015"/>
    </source>
</evidence>
<sequence>MTQPTTKGRPLDAELTARVLAAVRAEVEANGLTNLRIEQLASTLGCGKTAIYRRWPTKPELVAAAILETFDLGEQPDTGDVVEDLVAHAWQNVENVRRSHDARARGNGLLLAMFDMDVIPLISEGFMERRHAMGTAILDRAVDRGEIGPDLDHDLILDALAGITLFRLTLRPGRPQGTDDEVKDTYRTLVKSLVGATGARARTTDL</sequence>
<dbReference type="EMBL" id="NCWY01000004">
    <property type="protein sequence ID" value="PAK96210.1"/>
    <property type="molecule type" value="Genomic_DNA"/>
</dbReference>
<evidence type="ECO:0000313" key="7">
    <source>
        <dbReference type="EMBL" id="PAK96210.1"/>
    </source>
</evidence>
<reference evidence="8" key="1">
    <citation type="submission" date="2016-01" db="EMBL/GenBank/DDBJ databases">
        <title>Draft genome of Chromobacterium sp. F49.</title>
        <authorList>
            <person name="Hong K.W."/>
        </authorList>
    </citation>
    <scope>NUCLEOTIDE SEQUENCE [LARGE SCALE GENOMIC DNA]</scope>
    <source>
        <strain evidence="8">M40</strain>
    </source>
</reference>
<evidence type="ECO:0000259" key="5">
    <source>
        <dbReference type="PROSITE" id="PS50977"/>
    </source>
</evidence>
<dbReference type="InterPro" id="IPR050109">
    <property type="entry name" value="HTH-type_TetR-like_transc_reg"/>
</dbReference>
<dbReference type="GO" id="GO:0000976">
    <property type="term" value="F:transcription cis-regulatory region binding"/>
    <property type="evidence" value="ECO:0007669"/>
    <property type="project" value="TreeGrafter"/>
</dbReference>
<comment type="caution">
    <text evidence="7">The sequence shown here is derived from an EMBL/GenBank/DDBJ whole genome shotgun (WGS) entry which is preliminary data.</text>
</comment>
<evidence type="ECO:0000313" key="8">
    <source>
        <dbReference type="Proteomes" id="UP000076612"/>
    </source>
</evidence>
<dbReference type="Proteomes" id="UP000216867">
    <property type="component" value="Unassembled WGS sequence"/>
</dbReference>